<evidence type="ECO:0000256" key="2">
    <source>
        <dbReference type="ARBA" id="ARBA00023002"/>
    </source>
</evidence>
<dbReference type="PROSITE" id="PS50903">
    <property type="entry name" value="RUBREDOXIN_LIKE"/>
    <property type="match status" value="1"/>
</dbReference>
<dbReference type="PANTHER" id="PTHR30466">
    <property type="entry name" value="FLAVIN REDUCTASE"/>
    <property type="match status" value="1"/>
</dbReference>
<proteinExistence type="predicted"/>
<dbReference type="EMBL" id="DVMT01000030">
    <property type="protein sequence ID" value="HIU40246.1"/>
    <property type="molecule type" value="Genomic_DNA"/>
</dbReference>
<evidence type="ECO:0000256" key="1">
    <source>
        <dbReference type="ARBA" id="ARBA00001965"/>
    </source>
</evidence>
<dbReference type="PANTHER" id="PTHR30466:SF1">
    <property type="entry name" value="FMN REDUCTASE (NADH) RUTF"/>
    <property type="match status" value="1"/>
</dbReference>
<reference evidence="4" key="2">
    <citation type="journal article" date="2021" name="PeerJ">
        <title>Extensive microbial diversity within the chicken gut microbiome revealed by metagenomics and culture.</title>
        <authorList>
            <person name="Gilroy R."/>
            <person name="Ravi A."/>
            <person name="Getino M."/>
            <person name="Pursley I."/>
            <person name="Horton D.L."/>
            <person name="Alikhan N.F."/>
            <person name="Baker D."/>
            <person name="Gharbi K."/>
            <person name="Hall N."/>
            <person name="Watson M."/>
            <person name="Adriaenssens E.M."/>
            <person name="Foster-Nyarko E."/>
            <person name="Jarju S."/>
            <person name="Secka A."/>
            <person name="Antonio M."/>
            <person name="Oren A."/>
            <person name="Chaudhuri R.R."/>
            <person name="La Ragione R."/>
            <person name="Hildebrand F."/>
            <person name="Pallen M.J."/>
        </authorList>
    </citation>
    <scope>NUCLEOTIDE SEQUENCE</scope>
    <source>
        <strain evidence="4">CHK193-30670</strain>
    </source>
</reference>
<dbReference type="Pfam" id="PF01613">
    <property type="entry name" value="Flavin_Reduct"/>
    <property type="match status" value="1"/>
</dbReference>
<dbReference type="SUPFAM" id="SSF57802">
    <property type="entry name" value="Rubredoxin-like"/>
    <property type="match status" value="1"/>
</dbReference>
<dbReference type="GO" id="GO:0005506">
    <property type="term" value="F:iron ion binding"/>
    <property type="evidence" value="ECO:0007669"/>
    <property type="project" value="InterPro"/>
</dbReference>
<dbReference type="InterPro" id="IPR024934">
    <property type="entry name" value="Rubredoxin-like_dom"/>
</dbReference>
<dbReference type="SUPFAM" id="SSF50475">
    <property type="entry name" value="FMN-binding split barrel"/>
    <property type="match status" value="1"/>
</dbReference>
<dbReference type="CDD" id="cd00729">
    <property type="entry name" value="rubredoxin_SM"/>
    <property type="match status" value="1"/>
</dbReference>
<evidence type="ECO:0000313" key="5">
    <source>
        <dbReference type="Proteomes" id="UP000824074"/>
    </source>
</evidence>
<dbReference type="InterPro" id="IPR012349">
    <property type="entry name" value="Split_barrel_FMN-bd"/>
</dbReference>
<comment type="cofactor">
    <cofactor evidence="1">
        <name>Fe(3+)</name>
        <dbReference type="ChEBI" id="CHEBI:29034"/>
    </cofactor>
</comment>
<dbReference type="InterPro" id="IPR048574">
    <property type="entry name" value="RUBY_RBDX"/>
</dbReference>
<dbReference type="AlphaFoldDB" id="A0A9D1IPA3"/>
<sequence>MDKNVLRNLSYGVYVVTSKDDDRNVGCVANSVMQVTSNPMTVAVSINHDNYTNSCIKKSEKLAISILKEDSDTKIIGEFGFKTSRDTDKFKNISYGIVDDLAVIDDSCGYLICEVIDKMETDTHTVFLAKITNVDGYTTNNPMTYKYYHEKLKGTSPKNAPTYQEEPKTEDVSKKKVQRWRCKVCGYIYEGEELPSDFICPICGQPASEFERID</sequence>
<gene>
    <name evidence="4" type="ORF">IAB68_02960</name>
</gene>
<comment type="caution">
    <text evidence="4">The sequence shown here is derived from an EMBL/GenBank/DDBJ whole genome shotgun (WGS) entry which is preliminary data.</text>
</comment>
<dbReference type="InterPro" id="IPR002563">
    <property type="entry name" value="Flavin_Rdtase-like_dom"/>
</dbReference>
<dbReference type="Pfam" id="PF21349">
    <property type="entry name" value="RUBY_RBDX"/>
    <property type="match status" value="1"/>
</dbReference>
<protein>
    <submittedName>
        <fullName evidence="4">Flavin reductase</fullName>
    </submittedName>
</protein>
<name>A0A9D1IPA3_9FIRM</name>
<accession>A0A9D1IPA3</accession>
<evidence type="ECO:0000259" key="3">
    <source>
        <dbReference type="PROSITE" id="PS50903"/>
    </source>
</evidence>
<organism evidence="4 5">
    <name type="scientific">Candidatus Aphodocola excrementigallinarum</name>
    <dbReference type="NCBI Taxonomy" id="2840670"/>
    <lineage>
        <taxon>Bacteria</taxon>
        <taxon>Bacillati</taxon>
        <taxon>Bacillota</taxon>
        <taxon>Bacilli</taxon>
        <taxon>Candidatus Aphodocola</taxon>
    </lineage>
</organism>
<dbReference type="GO" id="GO:0010181">
    <property type="term" value="F:FMN binding"/>
    <property type="evidence" value="ECO:0007669"/>
    <property type="project" value="InterPro"/>
</dbReference>
<dbReference type="GO" id="GO:0042602">
    <property type="term" value="F:riboflavin reductase (NADPH) activity"/>
    <property type="evidence" value="ECO:0007669"/>
    <property type="project" value="TreeGrafter"/>
</dbReference>
<reference evidence="4" key="1">
    <citation type="submission" date="2020-10" db="EMBL/GenBank/DDBJ databases">
        <authorList>
            <person name="Gilroy R."/>
        </authorList>
    </citation>
    <scope>NUCLEOTIDE SEQUENCE</scope>
    <source>
        <strain evidence="4">CHK193-30670</strain>
    </source>
</reference>
<dbReference type="Proteomes" id="UP000824074">
    <property type="component" value="Unassembled WGS sequence"/>
</dbReference>
<keyword evidence="2" id="KW-0560">Oxidoreductase</keyword>
<dbReference type="Gene3D" id="2.30.110.10">
    <property type="entry name" value="Electron Transport, Fmn-binding Protein, Chain A"/>
    <property type="match status" value="1"/>
</dbReference>
<dbReference type="SMART" id="SM00903">
    <property type="entry name" value="Flavin_Reduct"/>
    <property type="match status" value="1"/>
</dbReference>
<dbReference type="Gene3D" id="2.20.28.10">
    <property type="match status" value="1"/>
</dbReference>
<feature type="domain" description="Rubredoxin-like" evidence="3">
    <location>
        <begin position="177"/>
        <end position="213"/>
    </location>
</feature>
<dbReference type="InterPro" id="IPR050268">
    <property type="entry name" value="NADH-dep_flavin_reductase"/>
</dbReference>
<evidence type="ECO:0000313" key="4">
    <source>
        <dbReference type="EMBL" id="HIU40246.1"/>
    </source>
</evidence>